<dbReference type="SMART" id="SM00228">
    <property type="entry name" value="PDZ"/>
    <property type="match status" value="1"/>
</dbReference>
<reference evidence="6" key="1">
    <citation type="submission" date="2023-07" db="EMBL/GenBank/DDBJ databases">
        <title>Chromosome-level genome assembly of Artemia franciscana.</title>
        <authorList>
            <person name="Jo E."/>
        </authorList>
    </citation>
    <scope>NUCLEOTIDE SEQUENCE</scope>
    <source>
        <tissue evidence="6">Whole body</tissue>
    </source>
</reference>
<dbReference type="SMART" id="SM00233">
    <property type="entry name" value="PH"/>
    <property type="match status" value="1"/>
</dbReference>
<name>A0AA88I3A4_ARTSF</name>
<feature type="compositionally biased region" description="Polar residues" evidence="2">
    <location>
        <begin position="319"/>
        <end position="341"/>
    </location>
</feature>
<dbReference type="Proteomes" id="UP001187531">
    <property type="component" value="Unassembled WGS sequence"/>
</dbReference>
<dbReference type="InterPro" id="IPR001478">
    <property type="entry name" value="PDZ"/>
</dbReference>
<organism evidence="6 7">
    <name type="scientific">Artemia franciscana</name>
    <name type="common">Brine shrimp</name>
    <name type="synonym">Artemia sanfranciscana</name>
    <dbReference type="NCBI Taxonomy" id="6661"/>
    <lineage>
        <taxon>Eukaryota</taxon>
        <taxon>Metazoa</taxon>
        <taxon>Ecdysozoa</taxon>
        <taxon>Arthropoda</taxon>
        <taxon>Crustacea</taxon>
        <taxon>Branchiopoda</taxon>
        <taxon>Anostraca</taxon>
        <taxon>Artemiidae</taxon>
        <taxon>Artemia</taxon>
    </lineage>
</organism>
<keyword evidence="7" id="KW-1185">Reference proteome</keyword>
<keyword evidence="1" id="KW-0175">Coiled coil</keyword>
<dbReference type="PROSITE" id="PS50190">
    <property type="entry name" value="SEC7"/>
    <property type="match status" value="1"/>
</dbReference>
<sequence>MENFTVTLVRSESRRFGFTVIGGKGSDIPAVICDVVEGAPAFNCKEIESGDAIVAINGKDVSNCTAKEVLKCLRLASNEVTLSLVRDPEIRTKVNRYLQLSHSMESVKDAVSKEDFKSVREIGTLQKLLSEEESLDLKEEKKNSANLDDRVIHPANCGTLTSIYKNGRNVDDDMQQLDPSHKSNRKSPKDLDKAKTPRFEAYMMTGDVILNVSKTAPSPEIISPSAKQKKKDEVSLPSSPELPPLRKNEIPRTPITPDDSSDSQAFVYPNLRHSRSEDTLPSDRRSSGEENTASSLQTLLETKNSTDHDNDRIVWTYNAPTTGDSAKTSFDQTSIPDSVSPISEYDTRSLKYVELERPLLKSSDSQQSDISASSDKINLVSNASECSATRKQSFFEKLFRLSPKTHSVSSNSVESVSELSEVQAQSYSDLAVGEHEVSEEGISNCATLGTETRKASSPTLSEEESDLESLSYHYSPKAVDVPAAGRLAKRLFMLDGFHKSDIARHLSKNNDFSRAVAEEYLKHFTFEEESLDISLRKFLQAFQLTGESAERDRILVHFSKRYLECNPGSFQSQDSVHILTCALMLLNADLHGRAGGALTKKMTCSQFIKRLSGLNDGDNFPVEVLRQLYCSIKAQPLEWANDDSYEDAARGQQLQTQNKLLAISANPFLDMANPGQGNEFKRGYIMRKCCHDPGGKRTPLGKRGWKMYFAIIRDLILYLYKDEGGCRKQIVPSRTETVNGNHQRVDTSLPLENAQAIVRIHHALARPATDYKKKQHVICLYCADESQFYIQASDPKEMQSWMNSLNIAAAQLSSQTLAAPVGSQQRFQRPLMPSSISKFSLREQLRSYSERVGEIELELEDLKRLSQEKSNKSAASVANKEKEAFLQFEFLRYNVYIELLTDKIVLSGTMNLVPNDQLLEADEQEALSTERLKSLPNDSWTQTSKDRYAINPNDANRAMMTHT</sequence>
<dbReference type="Gene3D" id="2.30.29.30">
    <property type="entry name" value="Pleckstrin-homology domain (PH domain)/Phosphotyrosine-binding domain (PTB)"/>
    <property type="match status" value="1"/>
</dbReference>
<dbReference type="CDD" id="cd00171">
    <property type="entry name" value="Sec7"/>
    <property type="match status" value="1"/>
</dbReference>
<evidence type="ECO:0000259" key="3">
    <source>
        <dbReference type="PROSITE" id="PS50003"/>
    </source>
</evidence>
<feature type="coiled-coil region" evidence="1">
    <location>
        <begin position="845"/>
        <end position="872"/>
    </location>
</feature>
<dbReference type="Gene3D" id="1.10.1000.11">
    <property type="entry name" value="Arf Nucleotide-binding Site Opener,domain 2"/>
    <property type="match status" value="1"/>
</dbReference>
<protein>
    <submittedName>
        <fullName evidence="6">Uncharacterized protein</fullName>
    </submittedName>
</protein>
<dbReference type="Gene3D" id="2.30.42.10">
    <property type="match status" value="1"/>
</dbReference>
<accession>A0AA88I3A4</accession>
<proteinExistence type="predicted"/>
<dbReference type="SUPFAM" id="SSF50729">
    <property type="entry name" value="PH domain-like"/>
    <property type="match status" value="1"/>
</dbReference>
<dbReference type="InterPro" id="IPR001849">
    <property type="entry name" value="PH_domain"/>
</dbReference>
<dbReference type="SUPFAM" id="SSF50156">
    <property type="entry name" value="PDZ domain-like"/>
    <property type="match status" value="1"/>
</dbReference>
<evidence type="ECO:0000313" key="7">
    <source>
        <dbReference type="Proteomes" id="UP001187531"/>
    </source>
</evidence>
<feature type="domain" description="PH" evidence="3">
    <location>
        <begin position="678"/>
        <end position="810"/>
    </location>
</feature>
<dbReference type="InterPro" id="IPR041681">
    <property type="entry name" value="PH_9"/>
</dbReference>
<dbReference type="InterPro" id="IPR023394">
    <property type="entry name" value="Sec7_C_sf"/>
</dbReference>
<dbReference type="GO" id="GO:0032012">
    <property type="term" value="P:regulation of ARF protein signal transduction"/>
    <property type="evidence" value="ECO:0007669"/>
    <property type="project" value="InterPro"/>
</dbReference>
<dbReference type="PANTHER" id="PTHR10663">
    <property type="entry name" value="GUANYL-NUCLEOTIDE EXCHANGE FACTOR"/>
    <property type="match status" value="1"/>
</dbReference>
<evidence type="ECO:0000256" key="1">
    <source>
        <dbReference type="SAM" id="Coils"/>
    </source>
</evidence>
<dbReference type="InterPro" id="IPR035999">
    <property type="entry name" value="Sec7_dom_sf"/>
</dbReference>
<dbReference type="AlphaFoldDB" id="A0AA88I3A4"/>
<comment type="caution">
    <text evidence="6">The sequence shown here is derived from an EMBL/GenBank/DDBJ whole genome shotgun (WGS) entry which is preliminary data.</text>
</comment>
<evidence type="ECO:0000313" key="6">
    <source>
        <dbReference type="EMBL" id="KAK2720363.1"/>
    </source>
</evidence>
<dbReference type="SUPFAM" id="SSF48425">
    <property type="entry name" value="Sec7 domain"/>
    <property type="match status" value="1"/>
</dbReference>
<gene>
    <name evidence="6" type="ORF">QYM36_004300</name>
</gene>
<dbReference type="EMBL" id="JAVRJZ010000007">
    <property type="protein sequence ID" value="KAK2720363.1"/>
    <property type="molecule type" value="Genomic_DNA"/>
</dbReference>
<evidence type="ECO:0000259" key="4">
    <source>
        <dbReference type="PROSITE" id="PS50106"/>
    </source>
</evidence>
<feature type="region of interest" description="Disordered" evidence="2">
    <location>
        <begin position="218"/>
        <end position="294"/>
    </location>
</feature>
<dbReference type="Pfam" id="PF15410">
    <property type="entry name" value="PH_9"/>
    <property type="match status" value="1"/>
</dbReference>
<evidence type="ECO:0000256" key="2">
    <source>
        <dbReference type="SAM" id="MobiDB-lite"/>
    </source>
</evidence>
<evidence type="ECO:0000259" key="5">
    <source>
        <dbReference type="PROSITE" id="PS50190"/>
    </source>
</evidence>
<dbReference type="CDD" id="cd00136">
    <property type="entry name" value="PDZ_canonical"/>
    <property type="match status" value="1"/>
</dbReference>
<dbReference type="InterPro" id="IPR011993">
    <property type="entry name" value="PH-like_dom_sf"/>
</dbReference>
<dbReference type="GO" id="GO:0005085">
    <property type="term" value="F:guanyl-nucleotide exchange factor activity"/>
    <property type="evidence" value="ECO:0007669"/>
    <property type="project" value="InterPro"/>
</dbReference>
<dbReference type="InterPro" id="IPR000904">
    <property type="entry name" value="Sec7_dom"/>
</dbReference>
<feature type="compositionally biased region" description="Basic and acidic residues" evidence="2">
    <location>
        <begin position="274"/>
        <end position="288"/>
    </location>
</feature>
<feature type="compositionally biased region" description="Basic and acidic residues" evidence="2">
    <location>
        <begin position="187"/>
        <end position="196"/>
    </location>
</feature>
<dbReference type="Pfam" id="PF00595">
    <property type="entry name" value="PDZ"/>
    <property type="match status" value="1"/>
</dbReference>
<dbReference type="PROSITE" id="PS50003">
    <property type="entry name" value="PH_DOMAIN"/>
    <property type="match status" value="1"/>
</dbReference>
<dbReference type="SMART" id="SM00222">
    <property type="entry name" value="Sec7"/>
    <property type="match status" value="1"/>
</dbReference>
<feature type="region of interest" description="Disordered" evidence="2">
    <location>
        <begin position="165"/>
        <end position="196"/>
    </location>
</feature>
<feature type="region of interest" description="Disordered" evidence="2">
    <location>
        <begin position="319"/>
        <end position="342"/>
    </location>
</feature>
<feature type="domain" description="PDZ" evidence="4">
    <location>
        <begin position="5"/>
        <end position="88"/>
    </location>
</feature>
<dbReference type="PROSITE" id="PS50106">
    <property type="entry name" value="PDZ"/>
    <property type="match status" value="1"/>
</dbReference>
<feature type="domain" description="SEC7" evidence="5">
    <location>
        <begin position="460"/>
        <end position="635"/>
    </location>
</feature>
<dbReference type="InterPro" id="IPR036034">
    <property type="entry name" value="PDZ_sf"/>
</dbReference>
<dbReference type="Pfam" id="PF01369">
    <property type="entry name" value="Sec7"/>
    <property type="match status" value="1"/>
</dbReference>
<dbReference type="PANTHER" id="PTHR10663:SF376">
    <property type="entry name" value="PH AND SEC7 DOMAIN-CONTAINING PROTEIN"/>
    <property type="match status" value="1"/>
</dbReference>